<dbReference type="FunFam" id="3.40.50.720:FF:000084">
    <property type="entry name" value="Short-chain dehydrogenase reductase"/>
    <property type="match status" value="1"/>
</dbReference>
<proteinExistence type="inferred from homology"/>
<evidence type="ECO:0000259" key="4">
    <source>
        <dbReference type="SMART" id="SM00822"/>
    </source>
</evidence>
<dbReference type="PRINTS" id="PR00081">
    <property type="entry name" value="GDHRDH"/>
</dbReference>
<gene>
    <name evidence="5" type="primary">ephD_1</name>
    <name evidence="5" type="ORF">DSM112329_01131</name>
</gene>
<accession>A0AAU7ASE6</accession>
<dbReference type="SMART" id="SM00822">
    <property type="entry name" value="PKS_KR"/>
    <property type="match status" value="1"/>
</dbReference>
<evidence type="ECO:0000256" key="3">
    <source>
        <dbReference type="RuleBase" id="RU000363"/>
    </source>
</evidence>
<dbReference type="Gene3D" id="3.40.50.720">
    <property type="entry name" value="NAD(P)-binding Rossmann-like Domain"/>
    <property type="match status" value="1"/>
</dbReference>
<dbReference type="EMBL" id="CP114014">
    <property type="protein sequence ID" value="XAY04298.1"/>
    <property type="molecule type" value="Genomic_DNA"/>
</dbReference>
<evidence type="ECO:0000256" key="2">
    <source>
        <dbReference type="ARBA" id="ARBA00023002"/>
    </source>
</evidence>
<name>A0AAU7ASE6_9ACTN</name>
<organism evidence="5">
    <name type="scientific">Paraconexibacter sp. AEG42_29</name>
    <dbReference type="NCBI Taxonomy" id="2997339"/>
    <lineage>
        <taxon>Bacteria</taxon>
        <taxon>Bacillati</taxon>
        <taxon>Actinomycetota</taxon>
        <taxon>Thermoleophilia</taxon>
        <taxon>Solirubrobacterales</taxon>
        <taxon>Paraconexibacteraceae</taxon>
        <taxon>Paraconexibacter</taxon>
    </lineage>
</organism>
<dbReference type="KEGG" id="parq:DSM112329_01131"/>
<dbReference type="InterPro" id="IPR036291">
    <property type="entry name" value="NAD(P)-bd_dom_sf"/>
</dbReference>
<evidence type="ECO:0000313" key="5">
    <source>
        <dbReference type="EMBL" id="XAY04298.1"/>
    </source>
</evidence>
<dbReference type="PRINTS" id="PR00080">
    <property type="entry name" value="SDRFAMILY"/>
</dbReference>
<dbReference type="EC" id="1.-.-.-" evidence="5"/>
<reference evidence="5" key="1">
    <citation type="submission" date="2022-12" db="EMBL/GenBank/DDBJ databases">
        <title>Paraconexibacter alkalitolerans sp. nov. and Baekduia alba sp. nov., isolated from soil and emended description of the genera Paraconexibacter (Chun et al., 2020) and Baekduia (An et al., 2020).</title>
        <authorList>
            <person name="Vieira S."/>
            <person name="Huber K.J."/>
            <person name="Geppert A."/>
            <person name="Wolf J."/>
            <person name="Neumann-Schaal M."/>
            <person name="Muesken M."/>
            <person name="Overmann J."/>
        </authorList>
    </citation>
    <scope>NUCLEOTIDE SEQUENCE</scope>
    <source>
        <strain evidence="5">AEG42_29</strain>
    </source>
</reference>
<evidence type="ECO:0000256" key="1">
    <source>
        <dbReference type="ARBA" id="ARBA00006484"/>
    </source>
</evidence>
<keyword evidence="2 5" id="KW-0560">Oxidoreductase</keyword>
<dbReference type="CDD" id="cd05233">
    <property type="entry name" value="SDR_c"/>
    <property type="match status" value="1"/>
</dbReference>
<dbReference type="InterPro" id="IPR002347">
    <property type="entry name" value="SDR_fam"/>
</dbReference>
<dbReference type="Pfam" id="PF00106">
    <property type="entry name" value="adh_short"/>
    <property type="match status" value="1"/>
</dbReference>
<dbReference type="GO" id="GO:0016020">
    <property type="term" value="C:membrane"/>
    <property type="evidence" value="ECO:0007669"/>
    <property type="project" value="TreeGrafter"/>
</dbReference>
<dbReference type="GO" id="GO:0016491">
    <property type="term" value="F:oxidoreductase activity"/>
    <property type="evidence" value="ECO:0007669"/>
    <property type="project" value="UniProtKB-KW"/>
</dbReference>
<dbReference type="InterPro" id="IPR057326">
    <property type="entry name" value="KR_dom"/>
</dbReference>
<comment type="similarity">
    <text evidence="1 3">Belongs to the short-chain dehydrogenases/reductases (SDR) family.</text>
</comment>
<dbReference type="PANTHER" id="PTHR44196:SF1">
    <property type="entry name" value="DEHYDROGENASE_REDUCTASE SDR FAMILY MEMBER 7B"/>
    <property type="match status" value="1"/>
</dbReference>
<feature type="domain" description="Ketoreductase" evidence="4">
    <location>
        <begin position="9"/>
        <end position="193"/>
    </location>
</feature>
<dbReference type="InterPro" id="IPR020904">
    <property type="entry name" value="Sc_DH/Rdtase_CS"/>
</dbReference>
<sequence>MSKVRLKGARVAITGAGSGIGAAAALRFAKAGTEVIAVDIDGTSAEESAVACRALGVEAHAYVCDVADATAVHDLADQIERDRGPVDVLVNNAGVGIAGPLLDSSLEDWEWLRSINLDGVAHGCYAFGPGMVERGRGQVVNIASGAAYIPQRNMAAYCATKAAVVMLSQCLRADWRPHGVGVSVVCPGVIDTPIASATRYRGAMTARQGRAEKALGLGHSPDLVAKAIVDCVRKNRDVVPVGLESTLAYKLLRGAPQPIQGLVARAPI</sequence>
<dbReference type="PROSITE" id="PS00061">
    <property type="entry name" value="ADH_SHORT"/>
    <property type="match status" value="1"/>
</dbReference>
<dbReference type="AlphaFoldDB" id="A0AAU7ASE6"/>
<dbReference type="PANTHER" id="PTHR44196">
    <property type="entry name" value="DEHYDROGENASE/REDUCTASE SDR FAMILY MEMBER 7B"/>
    <property type="match status" value="1"/>
</dbReference>
<protein>
    <submittedName>
        <fullName evidence="5">Oxidoreductase EphD</fullName>
        <ecNumber evidence="5">1.-.-.-</ecNumber>
    </submittedName>
</protein>
<dbReference type="SUPFAM" id="SSF51735">
    <property type="entry name" value="NAD(P)-binding Rossmann-fold domains"/>
    <property type="match status" value="1"/>
</dbReference>
<dbReference type="RefSeq" id="WP_354700839.1">
    <property type="nucleotide sequence ID" value="NZ_CP114014.1"/>
</dbReference>